<accession>A0A1Y2EYA9</accession>
<dbReference type="CDD" id="cd06183">
    <property type="entry name" value="cyt_b5_reduct_like"/>
    <property type="match status" value="1"/>
</dbReference>
<dbReference type="AlphaFoldDB" id="A0A1Y2EYA9"/>
<evidence type="ECO:0000256" key="7">
    <source>
        <dbReference type="ARBA" id="ARBA00023136"/>
    </source>
</evidence>
<dbReference type="GO" id="GO:0071949">
    <property type="term" value="F:FAD binding"/>
    <property type="evidence" value="ECO:0007669"/>
    <property type="project" value="TreeGrafter"/>
</dbReference>
<name>A0A1Y2EYA9_PROLT</name>
<dbReference type="InterPro" id="IPR039261">
    <property type="entry name" value="FNR_nucleotide-bd"/>
</dbReference>
<feature type="binding site" evidence="8">
    <location>
        <position position="174"/>
    </location>
    <ligand>
        <name>FAD</name>
        <dbReference type="ChEBI" id="CHEBI:57692"/>
    </ligand>
</feature>
<protein>
    <recommendedName>
        <fullName evidence="9">FAD-binding FR-type domain-containing protein</fullName>
    </recommendedName>
</protein>
<evidence type="ECO:0000256" key="4">
    <source>
        <dbReference type="ARBA" id="ARBA00022630"/>
    </source>
</evidence>
<comment type="caution">
    <text evidence="10">The sequence shown here is derived from an EMBL/GenBank/DDBJ whole genome shotgun (WGS) entry which is preliminary data.</text>
</comment>
<reference evidence="10 11" key="1">
    <citation type="submission" date="2016-07" db="EMBL/GenBank/DDBJ databases">
        <title>Pervasive Adenine N6-methylation of Active Genes in Fungi.</title>
        <authorList>
            <consortium name="DOE Joint Genome Institute"/>
            <person name="Mondo S.J."/>
            <person name="Dannebaum R.O."/>
            <person name="Kuo R.C."/>
            <person name="Labutti K."/>
            <person name="Haridas S."/>
            <person name="Kuo A."/>
            <person name="Salamov A."/>
            <person name="Ahrendt S.R."/>
            <person name="Lipzen A."/>
            <person name="Sullivan W."/>
            <person name="Andreopoulos W.B."/>
            <person name="Clum A."/>
            <person name="Lindquist E."/>
            <person name="Daum C."/>
            <person name="Ramamoorthy G.K."/>
            <person name="Gryganskyi A."/>
            <person name="Culley D."/>
            <person name="Magnuson J.K."/>
            <person name="James T.Y."/>
            <person name="O'Malley M.A."/>
            <person name="Stajich J.E."/>
            <person name="Spatafora J.W."/>
            <person name="Visel A."/>
            <person name="Grigoriev I.V."/>
        </authorList>
    </citation>
    <scope>NUCLEOTIDE SEQUENCE [LARGE SCALE GENOMIC DNA]</scope>
    <source>
        <strain evidence="10 11">12-1054</strain>
    </source>
</reference>
<evidence type="ECO:0000256" key="1">
    <source>
        <dbReference type="ARBA" id="ARBA00001974"/>
    </source>
</evidence>
<dbReference type="STRING" id="56484.A0A1Y2EYA9"/>
<dbReference type="InterPro" id="IPR001834">
    <property type="entry name" value="CBR-like"/>
</dbReference>
<dbReference type="Pfam" id="PF00970">
    <property type="entry name" value="FAD_binding_6"/>
    <property type="match status" value="1"/>
</dbReference>
<dbReference type="InterPro" id="IPR017927">
    <property type="entry name" value="FAD-bd_FR_type"/>
</dbReference>
<dbReference type="SUPFAM" id="SSF52343">
    <property type="entry name" value="Ferredoxin reductase-like, C-terminal NADP-linked domain"/>
    <property type="match status" value="1"/>
</dbReference>
<organism evidence="10 11">
    <name type="scientific">Protomyces lactucae-debilis</name>
    <dbReference type="NCBI Taxonomy" id="2754530"/>
    <lineage>
        <taxon>Eukaryota</taxon>
        <taxon>Fungi</taxon>
        <taxon>Dikarya</taxon>
        <taxon>Ascomycota</taxon>
        <taxon>Taphrinomycotina</taxon>
        <taxon>Taphrinomycetes</taxon>
        <taxon>Taphrinales</taxon>
        <taxon>Protomycetaceae</taxon>
        <taxon>Protomyces</taxon>
    </lineage>
</organism>
<dbReference type="OrthoDB" id="432685at2759"/>
<feature type="binding site" evidence="8">
    <location>
        <position position="101"/>
    </location>
    <ligand>
        <name>FAD</name>
        <dbReference type="ChEBI" id="CHEBI:57692"/>
    </ligand>
</feature>
<feature type="binding site" evidence="8">
    <location>
        <position position="79"/>
    </location>
    <ligand>
        <name>FAD</name>
        <dbReference type="ChEBI" id="CHEBI:57692"/>
    </ligand>
</feature>
<dbReference type="Gene3D" id="2.40.30.10">
    <property type="entry name" value="Translation factors"/>
    <property type="match status" value="1"/>
</dbReference>
<evidence type="ECO:0000256" key="2">
    <source>
        <dbReference type="ARBA" id="ARBA00004370"/>
    </source>
</evidence>
<feature type="binding site" evidence="8">
    <location>
        <position position="99"/>
    </location>
    <ligand>
        <name>FAD</name>
        <dbReference type="ChEBI" id="CHEBI:57692"/>
    </ligand>
</feature>
<keyword evidence="11" id="KW-1185">Reference proteome</keyword>
<dbReference type="InterPro" id="IPR008333">
    <property type="entry name" value="Cbr1-like_FAD-bd_dom"/>
</dbReference>
<dbReference type="GO" id="GO:0016020">
    <property type="term" value="C:membrane"/>
    <property type="evidence" value="ECO:0007669"/>
    <property type="project" value="UniProtKB-SubCell"/>
</dbReference>
<dbReference type="InterPro" id="IPR017938">
    <property type="entry name" value="Riboflavin_synthase-like_b-brl"/>
</dbReference>
<evidence type="ECO:0000256" key="5">
    <source>
        <dbReference type="ARBA" id="ARBA00022827"/>
    </source>
</evidence>
<proteinExistence type="inferred from homology"/>
<evidence type="ECO:0000256" key="6">
    <source>
        <dbReference type="ARBA" id="ARBA00023002"/>
    </source>
</evidence>
<dbReference type="Pfam" id="PF00175">
    <property type="entry name" value="NAD_binding_1"/>
    <property type="match status" value="1"/>
</dbReference>
<dbReference type="RefSeq" id="XP_040722682.1">
    <property type="nucleotide sequence ID" value="XM_040868070.1"/>
</dbReference>
<dbReference type="GO" id="GO:0016491">
    <property type="term" value="F:oxidoreductase activity"/>
    <property type="evidence" value="ECO:0007669"/>
    <property type="project" value="UniProtKB-KW"/>
</dbReference>
<evidence type="ECO:0000256" key="3">
    <source>
        <dbReference type="ARBA" id="ARBA00006105"/>
    </source>
</evidence>
<keyword evidence="4 8" id="KW-0285">Flavoprotein</keyword>
<keyword evidence="5 8" id="KW-0274">FAD</keyword>
<dbReference type="InterPro" id="IPR001433">
    <property type="entry name" value="OxRdtase_FAD/NAD-bd"/>
</dbReference>
<dbReference type="PANTHER" id="PTHR19370:SF185">
    <property type="entry name" value="NADH-CYTOCHROME B5 REDUCTASE"/>
    <property type="match status" value="1"/>
</dbReference>
<dbReference type="PRINTS" id="PR00406">
    <property type="entry name" value="CYTB5RDTASE"/>
</dbReference>
<evidence type="ECO:0000259" key="9">
    <source>
        <dbReference type="PROSITE" id="PS51384"/>
    </source>
</evidence>
<dbReference type="PROSITE" id="PS51384">
    <property type="entry name" value="FAD_FR"/>
    <property type="match status" value="1"/>
</dbReference>
<dbReference type="EMBL" id="MCFI01000022">
    <property type="protein sequence ID" value="ORY76602.1"/>
    <property type="molecule type" value="Genomic_DNA"/>
</dbReference>
<feature type="binding site" evidence="8">
    <location>
        <position position="117"/>
    </location>
    <ligand>
        <name>FAD</name>
        <dbReference type="ChEBI" id="CHEBI:57692"/>
    </ligand>
</feature>
<dbReference type="Proteomes" id="UP000193685">
    <property type="component" value="Unassembled WGS sequence"/>
</dbReference>
<dbReference type="Gene3D" id="3.40.50.80">
    <property type="entry name" value="Nucleotide-binding domain of ferredoxin-NADP reductase (FNR) module"/>
    <property type="match status" value="1"/>
</dbReference>
<dbReference type="SUPFAM" id="SSF63380">
    <property type="entry name" value="Riboflavin synthase domain-like"/>
    <property type="match status" value="1"/>
</dbReference>
<comment type="similarity">
    <text evidence="3">Belongs to the flavoprotein pyridine nucleotide cytochrome reductase family.</text>
</comment>
<evidence type="ECO:0000256" key="8">
    <source>
        <dbReference type="PIRSR" id="PIRSR601834-1"/>
    </source>
</evidence>
<keyword evidence="7" id="KW-0472">Membrane</keyword>
<feature type="domain" description="FAD-binding FR-type" evidence="9">
    <location>
        <begin position="28"/>
        <end position="141"/>
    </location>
</feature>
<feature type="binding site" evidence="8">
    <location>
        <position position="81"/>
    </location>
    <ligand>
        <name>FAD</name>
        <dbReference type="ChEBI" id="CHEBI:57692"/>
    </ligand>
</feature>
<evidence type="ECO:0000313" key="10">
    <source>
        <dbReference type="EMBL" id="ORY76602.1"/>
    </source>
</evidence>
<dbReference type="PANTHER" id="PTHR19370">
    <property type="entry name" value="NADH-CYTOCHROME B5 REDUCTASE"/>
    <property type="match status" value="1"/>
</dbReference>
<feature type="binding site" evidence="8">
    <location>
        <position position="80"/>
    </location>
    <ligand>
        <name>FAD</name>
        <dbReference type="ChEBI" id="CHEBI:57692"/>
    </ligand>
</feature>
<sequence>MTRQDISKGFEAHENSFGVAKNGLFNNESFIPVTFVKREELNKDVRKYTFKHHQQKGVHVHTGQHFLCGFMMTDGITARPYAMTRPIGEDKEDGTFDMIVKTYFPDDKQPGGLFGNVLDMLDAEREDTLLIMGSYGPIRYQGNGTFLVDQEEDGHEQTINAKRVNFISGGTGMTPVWATIKKMLECDNTQIPIRFLDANTNVDEILLHDEIDALAKVHGDAFQITHTLEDADSSWTGERGLADKQKIDKYLFPADHDTITFVCGPPPMIKAAGEALNELGFETGKNFFHF</sequence>
<keyword evidence="6" id="KW-0560">Oxidoreductase</keyword>
<evidence type="ECO:0000313" key="11">
    <source>
        <dbReference type="Proteomes" id="UP000193685"/>
    </source>
</evidence>
<comment type="cofactor">
    <cofactor evidence="1 8">
        <name>FAD</name>
        <dbReference type="ChEBI" id="CHEBI:57692"/>
    </cofactor>
</comment>
<feature type="binding site" evidence="8">
    <location>
        <position position="104"/>
    </location>
    <ligand>
        <name>FAD</name>
        <dbReference type="ChEBI" id="CHEBI:57692"/>
    </ligand>
</feature>
<dbReference type="GeneID" id="63784669"/>
<comment type="subcellular location">
    <subcellularLocation>
        <location evidence="2">Membrane</location>
    </subcellularLocation>
</comment>
<gene>
    <name evidence="10" type="ORF">BCR37DRAFT_351434</name>
</gene>